<keyword evidence="2" id="KW-1185">Reference proteome</keyword>
<protein>
    <submittedName>
        <fullName evidence="1">Uncharacterized protein</fullName>
    </submittedName>
</protein>
<dbReference type="EMBL" id="CAJJDP010000085">
    <property type="protein sequence ID" value="CAD8185872.1"/>
    <property type="molecule type" value="Genomic_DNA"/>
</dbReference>
<gene>
    <name evidence="1" type="ORF">POCTA_138.1.T0860200</name>
</gene>
<dbReference type="Proteomes" id="UP000683925">
    <property type="component" value="Unassembled WGS sequence"/>
</dbReference>
<dbReference type="AlphaFoldDB" id="A0A8S1WBE3"/>
<evidence type="ECO:0000313" key="2">
    <source>
        <dbReference type="Proteomes" id="UP000683925"/>
    </source>
</evidence>
<organism evidence="1 2">
    <name type="scientific">Paramecium octaurelia</name>
    <dbReference type="NCBI Taxonomy" id="43137"/>
    <lineage>
        <taxon>Eukaryota</taxon>
        <taxon>Sar</taxon>
        <taxon>Alveolata</taxon>
        <taxon>Ciliophora</taxon>
        <taxon>Intramacronucleata</taxon>
        <taxon>Oligohymenophorea</taxon>
        <taxon>Peniculida</taxon>
        <taxon>Parameciidae</taxon>
        <taxon>Paramecium</taxon>
    </lineage>
</organism>
<comment type="caution">
    <text evidence="1">The sequence shown here is derived from an EMBL/GenBank/DDBJ whole genome shotgun (WGS) entry which is preliminary data.</text>
</comment>
<evidence type="ECO:0000313" key="1">
    <source>
        <dbReference type="EMBL" id="CAD8185872.1"/>
    </source>
</evidence>
<name>A0A8S1WBE3_PAROT</name>
<sequence length="59" mass="7113">MKILHFFWTYTIKQNANNIQSKHNETLAIQSYFQTSFVTRRELQEDDNNCAFPNNMLEQ</sequence>
<reference evidence="1" key="1">
    <citation type="submission" date="2021-01" db="EMBL/GenBank/DDBJ databases">
        <authorList>
            <consortium name="Genoscope - CEA"/>
            <person name="William W."/>
        </authorList>
    </citation>
    <scope>NUCLEOTIDE SEQUENCE</scope>
</reference>
<accession>A0A8S1WBE3</accession>
<proteinExistence type="predicted"/>